<dbReference type="Proteomes" id="UP000663877">
    <property type="component" value="Unassembled WGS sequence"/>
</dbReference>
<proteinExistence type="predicted"/>
<dbReference type="InterPro" id="IPR013517">
    <property type="entry name" value="FG-GAP"/>
</dbReference>
<dbReference type="Gene3D" id="2.30.30.100">
    <property type="match status" value="2"/>
</dbReference>
<sequence>LNEHYGDKLKCSCSLIALAYDQFVKIQPRFHEICSSPFASDQWRRNLTAGLVPNLTEYEQRDYRRFLSAHLQFLTRLCQLSMDLVNDAVNQLNSSLLVTTQLLSETGNDSFLQGITVADLNGDTYLDIAVANSYQNNVRVFFGDGKQTFIAQMTLYSGRSSYPNAIAVADFNSDGYKDIAVLNYYGRNVGIFLGYGNGSFQAQQMSFTGSFYHPTDFKVGDFNSDGRLDVAVSYNTNGWISVLFGFDNGTLGSTAKLVLGNYSSLTEVGVGDFNGDGYLDISVGTGGSSIAILVGNGNGDFEQQVIVTLEDDGYYISSIAGDFNGDGYQDIVAMDQKYGFLYLLLNTGQCYPNKTLETSTFIHQ</sequence>
<dbReference type="Pfam" id="PF13517">
    <property type="entry name" value="FG-GAP_3"/>
    <property type="match status" value="2"/>
</dbReference>
<name>A0A816EPB0_9BILA</name>
<organism evidence="3 4">
    <name type="scientific">Adineta steineri</name>
    <dbReference type="NCBI Taxonomy" id="433720"/>
    <lineage>
        <taxon>Eukaryota</taxon>
        <taxon>Metazoa</taxon>
        <taxon>Spiralia</taxon>
        <taxon>Gnathifera</taxon>
        <taxon>Rotifera</taxon>
        <taxon>Eurotatoria</taxon>
        <taxon>Bdelloidea</taxon>
        <taxon>Adinetida</taxon>
        <taxon>Adinetidae</taxon>
        <taxon>Adineta</taxon>
    </lineage>
</organism>
<evidence type="ECO:0000313" key="2">
    <source>
        <dbReference type="EMBL" id="CAF1526195.1"/>
    </source>
</evidence>
<keyword evidence="1" id="KW-0732">Signal</keyword>
<dbReference type="OrthoDB" id="10022113at2759"/>
<dbReference type="PANTHER" id="PTHR46580">
    <property type="entry name" value="SENSOR KINASE-RELATED"/>
    <property type="match status" value="1"/>
</dbReference>
<accession>A0A816EPB0</accession>
<gene>
    <name evidence="2" type="ORF">BJG266_LOCUS44588</name>
    <name evidence="3" type="ORF">QVE165_LOCUS61571</name>
</gene>
<dbReference type="Gene3D" id="2.130.10.130">
    <property type="entry name" value="Integrin alpha, N-terminal"/>
    <property type="match status" value="1"/>
</dbReference>
<protein>
    <submittedName>
        <fullName evidence="3">Uncharacterized protein</fullName>
    </submittedName>
</protein>
<evidence type="ECO:0000256" key="1">
    <source>
        <dbReference type="ARBA" id="ARBA00022729"/>
    </source>
</evidence>
<reference evidence="3" key="1">
    <citation type="submission" date="2021-02" db="EMBL/GenBank/DDBJ databases">
        <authorList>
            <person name="Nowell W R."/>
        </authorList>
    </citation>
    <scope>NUCLEOTIDE SEQUENCE</scope>
</reference>
<dbReference type="EMBL" id="CAJNOI010003677">
    <property type="protein sequence ID" value="CAF1526195.1"/>
    <property type="molecule type" value="Genomic_DNA"/>
</dbReference>
<evidence type="ECO:0000313" key="3">
    <source>
        <dbReference type="EMBL" id="CAF1651997.1"/>
    </source>
</evidence>
<evidence type="ECO:0000313" key="4">
    <source>
        <dbReference type="Proteomes" id="UP000663832"/>
    </source>
</evidence>
<dbReference type="Proteomes" id="UP000663832">
    <property type="component" value="Unassembled WGS sequence"/>
</dbReference>
<keyword evidence="4" id="KW-1185">Reference proteome</keyword>
<dbReference type="AlphaFoldDB" id="A0A816EPB0"/>
<feature type="non-terminal residue" evidence="3">
    <location>
        <position position="1"/>
    </location>
</feature>
<dbReference type="SUPFAM" id="SSF69318">
    <property type="entry name" value="Integrin alpha N-terminal domain"/>
    <property type="match status" value="1"/>
</dbReference>
<dbReference type="EMBL" id="CAJNOM010004044">
    <property type="protein sequence ID" value="CAF1651997.1"/>
    <property type="molecule type" value="Genomic_DNA"/>
</dbReference>
<dbReference type="InterPro" id="IPR028994">
    <property type="entry name" value="Integrin_alpha_N"/>
</dbReference>
<comment type="caution">
    <text evidence="3">The sequence shown here is derived from an EMBL/GenBank/DDBJ whole genome shotgun (WGS) entry which is preliminary data.</text>
</comment>